<keyword evidence="5 13" id="KW-0349">Heme</keyword>
<keyword evidence="16" id="KW-1185">Reference proteome</keyword>
<evidence type="ECO:0000256" key="1">
    <source>
        <dbReference type="ARBA" id="ARBA00001971"/>
    </source>
</evidence>
<protein>
    <recommendedName>
        <fullName evidence="17">Cytochrome P450</fullName>
    </recommendedName>
</protein>
<evidence type="ECO:0000313" key="16">
    <source>
        <dbReference type="Proteomes" id="UP001152607"/>
    </source>
</evidence>
<evidence type="ECO:0000256" key="11">
    <source>
        <dbReference type="ARBA" id="ARBA00023033"/>
    </source>
</evidence>
<keyword evidence="11" id="KW-0503">Monooxygenase</keyword>
<dbReference type="InterPro" id="IPR036396">
    <property type="entry name" value="Cyt_P450_sf"/>
</dbReference>
<comment type="cofactor">
    <cofactor evidence="1 13">
        <name>heme</name>
        <dbReference type="ChEBI" id="CHEBI:30413"/>
    </cofactor>
</comment>
<evidence type="ECO:0008006" key="17">
    <source>
        <dbReference type="Google" id="ProtNLM"/>
    </source>
</evidence>
<dbReference type="InterPro" id="IPR002403">
    <property type="entry name" value="Cyt_P450_E_grp-IV"/>
</dbReference>
<dbReference type="OrthoDB" id="1844152at2759"/>
<evidence type="ECO:0000256" key="2">
    <source>
        <dbReference type="ARBA" id="ARBA00004370"/>
    </source>
</evidence>
<dbReference type="Gene3D" id="1.10.630.10">
    <property type="entry name" value="Cytochrome P450"/>
    <property type="match status" value="1"/>
</dbReference>
<dbReference type="InterPro" id="IPR001128">
    <property type="entry name" value="Cyt_P450"/>
</dbReference>
<keyword evidence="9" id="KW-0560">Oxidoreductase</keyword>
<evidence type="ECO:0000256" key="12">
    <source>
        <dbReference type="ARBA" id="ARBA00023136"/>
    </source>
</evidence>
<comment type="caution">
    <text evidence="15">The sequence shown here is derived from an EMBL/GenBank/DDBJ whole genome shotgun (WGS) entry which is preliminary data.</text>
</comment>
<evidence type="ECO:0000313" key="15">
    <source>
        <dbReference type="EMBL" id="CAI6337029.1"/>
    </source>
</evidence>
<dbReference type="GO" id="GO:0005506">
    <property type="term" value="F:iron ion binding"/>
    <property type="evidence" value="ECO:0007669"/>
    <property type="project" value="InterPro"/>
</dbReference>
<proteinExistence type="inferred from homology"/>
<dbReference type="CDD" id="cd11041">
    <property type="entry name" value="CYP503A1-like"/>
    <property type="match status" value="1"/>
</dbReference>
<evidence type="ECO:0000256" key="13">
    <source>
        <dbReference type="PIRSR" id="PIRSR602403-1"/>
    </source>
</evidence>
<dbReference type="GO" id="GO:0016020">
    <property type="term" value="C:membrane"/>
    <property type="evidence" value="ECO:0007669"/>
    <property type="project" value="UniProtKB-SubCell"/>
</dbReference>
<reference evidence="15" key="1">
    <citation type="submission" date="2023-01" db="EMBL/GenBank/DDBJ databases">
        <authorList>
            <person name="Van Ghelder C."/>
            <person name="Rancurel C."/>
        </authorList>
    </citation>
    <scope>NUCLEOTIDE SEQUENCE</scope>
    <source>
        <strain evidence="15">CNCM I-4278</strain>
    </source>
</reference>
<evidence type="ECO:0000256" key="10">
    <source>
        <dbReference type="ARBA" id="ARBA00023004"/>
    </source>
</evidence>
<dbReference type="GO" id="GO:0004497">
    <property type="term" value="F:monooxygenase activity"/>
    <property type="evidence" value="ECO:0007669"/>
    <property type="project" value="UniProtKB-KW"/>
</dbReference>
<evidence type="ECO:0000256" key="3">
    <source>
        <dbReference type="ARBA" id="ARBA00004685"/>
    </source>
</evidence>
<keyword evidence="8 14" id="KW-1133">Transmembrane helix</keyword>
<comment type="similarity">
    <text evidence="4">Belongs to the cytochrome P450 family.</text>
</comment>
<feature type="transmembrane region" description="Helical" evidence="14">
    <location>
        <begin position="47"/>
        <end position="66"/>
    </location>
</feature>
<keyword evidence="12 14" id="KW-0472">Membrane</keyword>
<comment type="subcellular location">
    <subcellularLocation>
        <location evidence="2">Membrane</location>
    </subcellularLocation>
</comment>
<evidence type="ECO:0000256" key="8">
    <source>
        <dbReference type="ARBA" id="ARBA00022989"/>
    </source>
</evidence>
<dbReference type="GO" id="GO:0016705">
    <property type="term" value="F:oxidoreductase activity, acting on paired donors, with incorporation or reduction of molecular oxygen"/>
    <property type="evidence" value="ECO:0007669"/>
    <property type="project" value="InterPro"/>
</dbReference>
<evidence type="ECO:0000256" key="9">
    <source>
        <dbReference type="ARBA" id="ARBA00023002"/>
    </source>
</evidence>
<sequence length="544" mass="62130">MTDNTLIIVIEALPQNSVKQVVVIQANLKMNTTIYTDDGPLGPTYSWQNYGVVYICMFIWSTLYVFGRIYDFLDRYGNKYPILGDCSWWGRKTWFWGASAQDMPTLVLNGYEKYSRNGQVWGVWIFDRLFQVLPPMMMEEVRRLPPNKASFLGLVDGLFMWSAHTGKTLKERYHIAALKHLNQILPDMTERLSQETDIQLSKIAGRGDETARGWTVYNGWDTMLDLSFNLMGPFLIDSDLGRSQRFIHHARQYCATIPFWAALKFMLPPFLYGSSSWFLPPAWTVCKYLRKVQKMVVPEIQRRKLQTGATHDVLQSLLEIPNGLDQDQSDEEIVNQMLFVLFAGADLLGVVLCQLVYTIIAYPEYEQELLSEIAQAVDNCSGWNKSTISCMPKLDSFIREVLRINPPICCTVQRKVCEDLELSNGKILKAGDNVFFPTRAVLCDPDIYPDPDKFNPYRFLDQSGSDSVVHTATQTKHYSVFGYGQQSCPGRFYGILASKLVLAKLLLSYEMKFFPSRKGMPGGVCQGVQLAPNMDTFVAFRRRT</sequence>
<organism evidence="15 16">
    <name type="scientific">Periconia digitata</name>
    <dbReference type="NCBI Taxonomy" id="1303443"/>
    <lineage>
        <taxon>Eukaryota</taxon>
        <taxon>Fungi</taxon>
        <taxon>Dikarya</taxon>
        <taxon>Ascomycota</taxon>
        <taxon>Pezizomycotina</taxon>
        <taxon>Dothideomycetes</taxon>
        <taxon>Pleosporomycetidae</taxon>
        <taxon>Pleosporales</taxon>
        <taxon>Massarineae</taxon>
        <taxon>Periconiaceae</taxon>
        <taxon>Periconia</taxon>
    </lineage>
</organism>
<dbReference type="PANTHER" id="PTHR46206">
    <property type="entry name" value="CYTOCHROME P450"/>
    <property type="match status" value="1"/>
</dbReference>
<comment type="pathway">
    <text evidence="3">Mycotoxin biosynthesis.</text>
</comment>
<name>A0A9W4UJX1_9PLEO</name>
<feature type="binding site" description="axial binding residue" evidence="13">
    <location>
        <position position="488"/>
    </location>
    <ligand>
        <name>heme</name>
        <dbReference type="ChEBI" id="CHEBI:30413"/>
    </ligand>
    <ligandPart>
        <name>Fe</name>
        <dbReference type="ChEBI" id="CHEBI:18248"/>
    </ligandPart>
</feature>
<dbReference type="PRINTS" id="PR00465">
    <property type="entry name" value="EP450IV"/>
</dbReference>
<dbReference type="GO" id="GO:0020037">
    <property type="term" value="F:heme binding"/>
    <property type="evidence" value="ECO:0007669"/>
    <property type="project" value="InterPro"/>
</dbReference>
<dbReference type="Proteomes" id="UP001152607">
    <property type="component" value="Unassembled WGS sequence"/>
</dbReference>
<evidence type="ECO:0000256" key="5">
    <source>
        <dbReference type="ARBA" id="ARBA00022617"/>
    </source>
</evidence>
<evidence type="ECO:0000256" key="6">
    <source>
        <dbReference type="ARBA" id="ARBA00022692"/>
    </source>
</evidence>
<accession>A0A9W4UJX1</accession>
<dbReference type="EMBL" id="CAOQHR010000007">
    <property type="protein sequence ID" value="CAI6337029.1"/>
    <property type="molecule type" value="Genomic_DNA"/>
</dbReference>
<gene>
    <name evidence="15" type="ORF">PDIGIT_LOCUS10136</name>
</gene>
<dbReference type="SUPFAM" id="SSF48264">
    <property type="entry name" value="Cytochrome P450"/>
    <property type="match status" value="1"/>
</dbReference>
<evidence type="ECO:0000256" key="7">
    <source>
        <dbReference type="ARBA" id="ARBA00022723"/>
    </source>
</evidence>
<keyword evidence="6 14" id="KW-0812">Transmembrane</keyword>
<feature type="transmembrane region" description="Helical" evidence="14">
    <location>
        <begin position="338"/>
        <end position="362"/>
    </location>
</feature>
<keyword evidence="7 13" id="KW-0479">Metal-binding</keyword>
<evidence type="ECO:0000256" key="4">
    <source>
        <dbReference type="ARBA" id="ARBA00010617"/>
    </source>
</evidence>
<dbReference type="PANTHER" id="PTHR46206:SF5">
    <property type="entry name" value="P450, PUTATIVE (EUROFUNG)-RELATED"/>
    <property type="match status" value="1"/>
</dbReference>
<dbReference type="Pfam" id="PF00067">
    <property type="entry name" value="p450"/>
    <property type="match status" value="1"/>
</dbReference>
<keyword evidence="10 13" id="KW-0408">Iron</keyword>
<dbReference type="AlphaFoldDB" id="A0A9W4UJX1"/>
<evidence type="ECO:0000256" key="14">
    <source>
        <dbReference type="SAM" id="Phobius"/>
    </source>
</evidence>